<gene>
    <name evidence="4" type="ORF">JZ786_17545</name>
</gene>
<dbReference type="GO" id="GO:0019752">
    <property type="term" value="P:carboxylic acid metabolic process"/>
    <property type="evidence" value="ECO:0007669"/>
    <property type="project" value="UniProtKB-ARBA"/>
</dbReference>
<accession>A0A9X7VWC4</accession>
<dbReference type="SUPFAM" id="SSF56529">
    <property type="entry name" value="FAH"/>
    <property type="match status" value="1"/>
</dbReference>
<dbReference type="AlphaFoldDB" id="A0A9X7VWC4"/>
<comment type="similarity">
    <text evidence="1">Belongs to the FAH family.</text>
</comment>
<dbReference type="GO" id="GO:0016787">
    <property type="term" value="F:hydrolase activity"/>
    <property type="evidence" value="ECO:0007669"/>
    <property type="project" value="UniProtKB-KW"/>
</dbReference>
<dbReference type="FunFam" id="3.90.850.10:FF:000002">
    <property type="entry name" value="2-hydroxyhepta-2,4-diene-1,7-dioate isomerase"/>
    <property type="match status" value="1"/>
</dbReference>
<dbReference type="PANTHER" id="PTHR42796:SF4">
    <property type="entry name" value="FUMARYLACETOACETATE HYDROLASE DOMAIN-CONTAINING PROTEIN 2A"/>
    <property type="match status" value="1"/>
</dbReference>
<dbReference type="Proteomes" id="UP000663505">
    <property type="component" value="Chromosome"/>
</dbReference>
<dbReference type="InterPro" id="IPR036663">
    <property type="entry name" value="Fumarylacetoacetase_C_sf"/>
</dbReference>
<evidence type="ECO:0000256" key="2">
    <source>
        <dbReference type="ARBA" id="ARBA00022723"/>
    </source>
</evidence>
<evidence type="ECO:0000313" key="5">
    <source>
        <dbReference type="Proteomes" id="UP000663505"/>
    </source>
</evidence>
<keyword evidence="4" id="KW-0378">Hydrolase</keyword>
<dbReference type="RefSeq" id="WP_206655657.1">
    <property type="nucleotide sequence ID" value="NZ_CP071182.1"/>
</dbReference>
<feature type="domain" description="Fumarylacetoacetase-like C-terminal" evidence="3">
    <location>
        <begin position="87"/>
        <end position="293"/>
    </location>
</feature>
<keyword evidence="5" id="KW-1185">Reference proteome</keyword>
<reference evidence="4 5" key="1">
    <citation type="submission" date="2021-02" db="EMBL/GenBank/DDBJ databases">
        <title>Alicyclobacillus curvatus sp. nov. and Alicyclobacillus mengziensis sp. nov., two acidophilic bacteria isolated from acid mine drainage.</title>
        <authorList>
            <person name="Huang Y."/>
        </authorList>
    </citation>
    <scope>NUCLEOTIDE SEQUENCE [LARGE SCALE GENOMIC DNA]</scope>
    <source>
        <strain evidence="4 5">S30H14</strain>
    </source>
</reference>
<protein>
    <submittedName>
        <fullName evidence="4">Fumarylacetoacetate hydrolase family protein</fullName>
    </submittedName>
</protein>
<dbReference type="Gene3D" id="3.90.850.10">
    <property type="entry name" value="Fumarylacetoacetase-like, C-terminal domain"/>
    <property type="match status" value="1"/>
</dbReference>
<dbReference type="InterPro" id="IPR051121">
    <property type="entry name" value="FAH"/>
</dbReference>
<evidence type="ECO:0000256" key="1">
    <source>
        <dbReference type="ARBA" id="ARBA00010211"/>
    </source>
</evidence>
<dbReference type="KEGG" id="afx:JZ786_17545"/>
<dbReference type="Pfam" id="PF01557">
    <property type="entry name" value="FAA_hydrolase"/>
    <property type="match status" value="1"/>
</dbReference>
<sequence length="294" mass="32842">MQFASIYRDGKEQLSIRKGNQILVLKESWAREQDFPYTMEELVTRGFDGIEHAVRFQEELLQTDSVAGEWVDETSVQFAPSVCRGRKIICVGLNYLKHVNESRLELPKSPLLFSKFDNTLAAHEEAVARPETTEKLDYEAEVAVVIGKQARNVSETDAFNYVLGYTLANDLSARDLQFATSQWLLGKSCDGFCPIGPALVTKDEVPDINNIRLRCIVNGEVRQDASTAQMMFSFATLIHYISSHFTLEPGDVILSGTPEGVILGMPEGQQNWLRAGDEVIVEAEHLGRLKTTIA</sequence>
<evidence type="ECO:0000313" key="4">
    <source>
        <dbReference type="EMBL" id="QSO46288.1"/>
    </source>
</evidence>
<name>A0A9X7VWC4_9BACL</name>
<organism evidence="4 5">
    <name type="scientific">Alicyclobacillus mengziensis</name>
    <dbReference type="NCBI Taxonomy" id="2931921"/>
    <lineage>
        <taxon>Bacteria</taxon>
        <taxon>Bacillati</taxon>
        <taxon>Bacillota</taxon>
        <taxon>Bacilli</taxon>
        <taxon>Bacillales</taxon>
        <taxon>Alicyclobacillaceae</taxon>
        <taxon>Alicyclobacillus</taxon>
    </lineage>
</organism>
<proteinExistence type="inferred from homology"/>
<dbReference type="PANTHER" id="PTHR42796">
    <property type="entry name" value="FUMARYLACETOACETATE HYDROLASE DOMAIN-CONTAINING PROTEIN 2A-RELATED"/>
    <property type="match status" value="1"/>
</dbReference>
<dbReference type="GO" id="GO:0046872">
    <property type="term" value="F:metal ion binding"/>
    <property type="evidence" value="ECO:0007669"/>
    <property type="project" value="UniProtKB-KW"/>
</dbReference>
<dbReference type="GO" id="GO:0016853">
    <property type="term" value="F:isomerase activity"/>
    <property type="evidence" value="ECO:0007669"/>
    <property type="project" value="UniProtKB-ARBA"/>
</dbReference>
<dbReference type="InterPro" id="IPR011234">
    <property type="entry name" value="Fumarylacetoacetase-like_C"/>
</dbReference>
<evidence type="ECO:0000259" key="3">
    <source>
        <dbReference type="Pfam" id="PF01557"/>
    </source>
</evidence>
<keyword evidence="2" id="KW-0479">Metal-binding</keyword>
<dbReference type="EMBL" id="CP071182">
    <property type="protein sequence ID" value="QSO46288.1"/>
    <property type="molecule type" value="Genomic_DNA"/>
</dbReference>